<dbReference type="Pfam" id="PF02275">
    <property type="entry name" value="CBAH"/>
    <property type="match status" value="1"/>
</dbReference>
<evidence type="ECO:0000313" key="5">
    <source>
        <dbReference type="Proteomes" id="UP001651690"/>
    </source>
</evidence>
<evidence type="ECO:0000256" key="2">
    <source>
        <dbReference type="ARBA" id="ARBA00022801"/>
    </source>
</evidence>
<protein>
    <submittedName>
        <fullName evidence="4">Linear amide C-N hydrolase</fullName>
    </submittedName>
</protein>
<comment type="similarity">
    <text evidence="1">Belongs to the peptidase C59 family.</text>
</comment>
<dbReference type="SUPFAM" id="SSF56235">
    <property type="entry name" value="N-terminal nucleophile aminohydrolases (Ntn hydrolases)"/>
    <property type="match status" value="1"/>
</dbReference>
<dbReference type="CDD" id="cd01902">
    <property type="entry name" value="Ntn_CGH"/>
    <property type="match status" value="1"/>
</dbReference>
<dbReference type="Gene3D" id="3.60.60.10">
    <property type="entry name" value="Penicillin V Acylase, Chain A"/>
    <property type="match status" value="1"/>
</dbReference>
<evidence type="ECO:0000313" key="4">
    <source>
        <dbReference type="EMBL" id="MCP9271886.1"/>
    </source>
</evidence>
<evidence type="ECO:0000259" key="3">
    <source>
        <dbReference type="Pfam" id="PF02275"/>
    </source>
</evidence>
<proteinExistence type="inferred from homology"/>
<dbReference type="RefSeq" id="WP_255058989.1">
    <property type="nucleotide sequence ID" value="NZ_JANDBD010000002.1"/>
</dbReference>
<gene>
    <name evidence="4" type="ORF">NM203_06780</name>
</gene>
<dbReference type="InterPro" id="IPR029055">
    <property type="entry name" value="Ntn_hydrolases_N"/>
</dbReference>
<sequence length="323" mass="35065">MCTRVLWNSNDFAVLAGRSMDWPESTEPLIVVFPRGRQRDGGLLVTEVVVPDNPLRWTSTYGSVVTTVYGLGTVDGVNEKGLGVHALYLKSTDVGTRNPDLPGLHTGLWAQYLLDGAATVGEALALMDGVQLVMVGANGHDATLHLAIEDAAGDSAIIELAGGELVVHHGREFTLMTNDPTYDEQLRLLAAQDFSHPSRDMPLPGNVNPVDRFQRAAYYSALLPTPVAERPAVASVMAIMRNVSVPFGAPYGEFGVYNTEYRTVTDLTHLTYFFELTTSPSTLWTRLSKLDFTEGAPVLAIDPYDESLVGDVTPSFAPRHIGF</sequence>
<reference evidence="4 5" key="1">
    <citation type="submission" date="2022-06" db="EMBL/GenBank/DDBJ databases">
        <title>Mycolicibacterium sp. CAU 1645 isolated from seawater.</title>
        <authorList>
            <person name="Kim W."/>
        </authorList>
    </citation>
    <scope>NUCLEOTIDE SEQUENCE [LARGE SCALE GENOMIC DNA]</scope>
    <source>
        <strain evidence="4 5">CAU 1645</strain>
    </source>
</reference>
<dbReference type="InterPro" id="IPR029132">
    <property type="entry name" value="CBAH/NAAA_C"/>
</dbReference>
<comment type="caution">
    <text evidence="4">The sequence shown here is derived from an EMBL/GenBank/DDBJ whole genome shotgun (WGS) entry which is preliminary data.</text>
</comment>
<accession>A0ABT1LYB0</accession>
<organism evidence="4 5">
    <name type="scientific">Mycolicibacterium arenosum</name>
    <dbReference type="NCBI Taxonomy" id="2952157"/>
    <lineage>
        <taxon>Bacteria</taxon>
        <taxon>Bacillati</taxon>
        <taxon>Actinomycetota</taxon>
        <taxon>Actinomycetes</taxon>
        <taxon>Mycobacteriales</taxon>
        <taxon>Mycobacteriaceae</taxon>
        <taxon>Mycolicibacterium</taxon>
    </lineage>
</organism>
<dbReference type="InterPro" id="IPR052193">
    <property type="entry name" value="Peptidase_C59"/>
</dbReference>
<keyword evidence="5" id="KW-1185">Reference proteome</keyword>
<keyword evidence="2 4" id="KW-0378">Hydrolase</keyword>
<evidence type="ECO:0000256" key="1">
    <source>
        <dbReference type="ARBA" id="ARBA00006625"/>
    </source>
</evidence>
<dbReference type="Proteomes" id="UP001651690">
    <property type="component" value="Unassembled WGS sequence"/>
</dbReference>
<name>A0ABT1LYB0_9MYCO</name>
<dbReference type="GO" id="GO:0016787">
    <property type="term" value="F:hydrolase activity"/>
    <property type="evidence" value="ECO:0007669"/>
    <property type="project" value="UniProtKB-KW"/>
</dbReference>
<dbReference type="EMBL" id="JANDBD010000002">
    <property type="protein sequence ID" value="MCP9271886.1"/>
    <property type="molecule type" value="Genomic_DNA"/>
</dbReference>
<dbReference type="PANTHER" id="PTHR35527">
    <property type="entry name" value="CHOLOYLGLYCINE HYDROLASE"/>
    <property type="match status" value="1"/>
</dbReference>
<dbReference type="PANTHER" id="PTHR35527:SF2">
    <property type="entry name" value="HYDROLASE"/>
    <property type="match status" value="1"/>
</dbReference>
<feature type="domain" description="Choloylglycine hydrolase/NAAA C-terminal" evidence="3">
    <location>
        <begin position="2"/>
        <end position="291"/>
    </location>
</feature>